<dbReference type="EMBL" id="FRCP01000017">
    <property type="protein sequence ID" value="SHM78846.1"/>
    <property type="molecule type" value="Genomic_DNA"/>
</dbReference>
<gene>
    <name evidence="6" type="ORF">SAMN02746066_03280</name>
</gene>
<comment type="cofactor">
    <cofactor evidence="1">
        <name>Zn(2+)</name>
        <dbReference type="ChEBI" id="CHEBI:29105"/>
    </cofactor>
</comment>
<evidence type="ECO:0000256" key="2">
    <source>
        <dbReference type="ARBA" id="ARBA00022723"/>
    </source>
</evidence>
<reference evidence="6 7" key="1">
    <citation type="submission" date="2016-11" db="EMBL/GenBank/DDBJ databases">
        <authorList>
            <person name="Jaros S."/>
            <person name="Januszkiewicz K."/>
            <person name="Wedrychowicz H."/>
        </authorList>
    </citation>
    <scope>NUCLEOTIDE SEQUENCE [LARGE SCALE GENOMIC DNA]</scope>
    <source>
        <strain evidence="6 7">DSM 15930</strain>
    </source>
</reference>
<dbReference type="Gene3D" id="3.60.15.10">
    <property type="entry name" value="Ribonuclease Z/Hydroxyacylglutathione hydrolase-like"/>
    <property type="match status" value="1"/>
</dbReference>
<feature type="domain" description="Metallo-beta-lactamase" evidence="5">
    <location>
        <begin position="17"/>
        <end position="196"/>
    </location>
</feature>
<dbReference type="AlphaFoldDB" id="A0A1M7LL36"/>
<accession>A0A1M7LL36</accession>
<evidence type="ECO:0000256" key="4">
    <source>
        <dbReference type="ARBA" id="ARBA00022833"/>
    </source>
</evidence>
<proteinExistence type="predicted"/>
<dbReference type="SUPFAM" id="SSF56281">
    <property type="entry name" value="Metallo-hydrolase/oxidoreductase"/>
    <property type="match status" value="1"/>
</dbReference>
<evidence type="ECO:0000256" key="1">
    <source>
        <dbReference type="ARBA" id="ARBA00001947"/>
    </source>
</evidence>
<dbReference type="Pfam" id="PF00753">
    <property type="entry name" value="Lactamase_B"/>
    <property type="match status" value="1"/>
</dbReference>
<dbReference type="InterPro" id="IPR001279">
    <property type="entry name" value="Metallo-B-lactamas"/>
</dbReference>
<keyword evidence="2" id="KW-0479">Metal-binding</keyword>
<evidence type="ECO:0000313" key="7">
    <source>
        <dbReference type="Proteomes" id="UP000184038"/>
    </source>
</evidence>
<dbReference type="STRING" id="1120996.SAMN02746066_03280"/>
<dbReference type="PANTHER" id="PTHR46233:SF3">
    <property type="entry name" value="HYDROXYACYLGLUTATHIONE HYDROLASE GLOC"/>
    <property type="match status" value="1"/>
</dbReference>
<keyword evidence="4" id="KW-0862">Zinc</keyword>
<dbReference type="Proteomes" id="UP000184038">
    <property type="component" value="Unassembled WGS sequence"/>
</dbReference>
<dbReference type="InterPro" id="IPR036866">
    <property type="entry name" value="RibonucZ/Hydroxyglut_hydro"/>
</dbReference>
<dbReference type="OrthoDB" id="9802248at2"/>
<keyword evidence="3" id="KW-0378">Hydrolase</keyword>
<protein>
    <submittedName>
        <fullName evidence="6">Glyoxylase, beta-lactamase superfamily II</fullName>
    </submittedName>
</protein>
<evidence type="ECO:0000256" key="3">
    <source>
        <dbReference type="ARBA" id="ARBA00022801"/>
    </source>
</evidence>
<dbReference type="InterPro" id="IPR051453">
    <property type="entry name" value="MBL_Glyoxalase_II"/>
</dbReference>
<organism evidence="6 7">
    <name type="scientific">Anaerosporobacter mobilis DSM 15930</name>
    <dbReference type="NCBI Taxonomy" id="1120996"/>
    <lineage>
        <taxon>Bacteria</taxon>
        <taxon>Bacillati</taxon>
        <taxon>Bacillota</taxon>
        <taxon>Clostridia</taxon>
        <taxon>Lachnospirales</taxon>
        <taxon>Lachnospiraceae</taxon>
        <taxon>Anaerosporobacter</taxon>
    </lineage>
</organism>
<name>A0A1M7LL36_9FIRM</name>
<dbReference type="CDD" id="cd06262">
    <property type="entry name" value="metallo-hydrolase-like_MBL-fold"/>
    <property type="match status" value="1"/>
</dbReference>
<sequence>MKAGKMEISTCVVGPVRTNCYMLTNQGTKECIIVDPGSNTELIEARIVKDNLKPVAILLTHGHFDHILAVKDIVSAYAIPVYANEEEQEVLLNDSFNLSLDFTGESFSVDASNYLQDGETFMLAGFNIEAIATPGHTKGGMCYYFKDEKVLVTGDTLFRGTVGRTDLPTSNMGQIIHSVCEKLKPVIDDAIVLPGHGESSTMGYERKSNPYLEA</sequence>
<dbReference type="RefSeq" id="WP_073289485.1">
    <property type="nucleotide sequence ID" value="NZ_FRCP01000017.1"/>
</dbReference>
<keyword evidence="7" id="KW-1185">Reference proteome</keyword>
<dbReference type="PANTHER" id="PTHR46233">
    <property type="entry name" value="HYDROXYACYLGLUTATHIONE HYDROLASE GLOC"/>
    <property type="match status" value="1"/>
</dbReference>
<dbReference type="GO" id="GO:0046872">
    <property type="term" value="F:metal ion binding"/>
    <property type="evidence" value="ECO:0007669"/>
    <property type="project" value="UniProtKB-KW"/>
</dbReference>
<dbReference type="GO" id="GO:0016787">
    <property type="term" value="F:hydrolase activity"/>
    <property type="evidence" value="ECO:0007669"/>
    <property type="project" value="UniProtKB-KW"/>
</dbReference>
<dbReference type="SMART" id="SM00849">
    <property type="entry name" value="Lactamase_B"/>
    <property type="match status" value="1"/>
</dbReference>
<evidence type="ECO:0000259" key="5">
    <source>
        <dbReference type="SMART" id="SM00849"/>
    </source>
</evidence>
<evidence type="ECO:0000313" key="6">
    <source>
        <dbReference type="EMBL" id="SHM78846.1"/>
    </source>
</evidence>